<evidence type="ECO:0000313" key="1">
    <source>
        <dbReference type="EMBL" id="ABZ99800.1"/>
    </source>
</evidence>
<name>B0SUB6_LEPBP</name>
<accession>B0SUB6</accession>
<dbReference type="HOGENOM" id="CLU_2973966_0_0_12"/>
<dbReference type="Proteomes" id="UP000001847">
    <property type="component" value="Chromosome II"/>
</dbReference>
<proteinExistence type="predicted"/>
<gene>
    <name evidence="1" type="ordered locus">LEPBI_II0267</name>
</gene>
<organism evidence="1 2">
    <name type="scientific">Leptospira biflexa serovar Patoc (strain Patoc 1 / ATCC 23582 / Paris)</name>
    <dbReference type="NCBI Taxonomy" id="456481"/>
    <lineage>
        <taxon>Bacteria</taxon>
        <taxon>Pseudomonadati</taxon>
        <taxon>Spirochaetota</taxon>
        <taxon>Spirochaetia</taxon>
        <taxon>Leptospirales</taxon>
        <taxon>Leptospiraceae</taxon>
        <taxon>Leptospira</taxon>
    </lineage>
</organism>
<evidence type="ECO:0000313" key="2">
    <source>
        <dbReference type="Proteomes" id="UP000001847"/>
    </source>
</evidence>
<dbReference type="KEGG" id="lbi:LEPBI_II0267"/>
<sequence length="58" mass="6770">MSYASQMTVRVKFQALSTKVKGKEIGDESIEWHRKTLEPNARDFHCHREGGYEKEIDT</sequence>
<dbReference type="AlphaFoldDB" id="B0SUB6"/>
<keyword evidence="2" id="KW-1185">Reference proteome</keyword>
<reference evidence="1 2" key="1">
    <citation type="journal article" date="2008" name="PLoS ONE">
        <title>Genome sequence of the saprophyte Leptospira biflexa provides insights into the evolution of Leptospira and the pathogenesis of leptospirosis.</title>
        <authorList>
            <person name="Picardeau M."/>
            <person name="Bulach D.M."/>
            <person name="Bouchier C."/>
            <person name="Zuerner R.L."/>
            <person name="Zidane N."/>
            <person name="Wilson P.J."/>
            <person name="Creno S."/>
            <person name="Kuczek E.S."/>
            <person name="Bommezzadri S."/>
            <person name="Davis J.C."/>
            <person name="McGrath A."/>
            <person name="Johnson M.J."/>
            <person name="Boursaux-Eude C."/>
            <person name="Seemann T."/>
            <person name="Rouy Z."/>
            <person name="Coppel R.L."/>
            <person name="Rood J.I."/>
            <person name="Lajus A."/>
            <person name="Davies J.K."/>
            <person name="Medigue C."/>
            <person name="Adler B."/>
        </authorList>
    </citation>
    <scope>NUCLEOTIDE SEQUENCE [LARGE SCALE GENOMIC DNA]</scope>
    <source>
        <strain evidence="2">Patoc 1 / ATCC 23582 / Paris</strain>
    </source>
</reference>
<dbReference type="EMBL" id="CP000787">
    <property type="protein sequence ID" value="ABZ99800.1"/>
    <property type="molecule type" value="Genomic_DNA"/>
</dbReference>
<protein>
    <submittedName>
        <fullName evidence="1">Uncharacterized protein</fullName>
    </submittedName>
</protein>